<dbReference type="STRING" id="576118.SAMN05216216_11464"/>
<dbReference type="GO" id="GO:0005524">
    <property type="term" value="F:ATP binding"/>
    <property type="evidence" value="ECO:0007669"/>
    <property type="project" value="UniProtKB-KW"/>
</dbReference>
<dbReference type="PANTHER" id="PTHR42939:SF1">
    <property type="entry name" value="ABC TRANSPORTER ATP-BINDING PROTEIN ALBC-RELATED"/>
    <property type="match status" value="1"/>
</dbReference>
<dbReference type="InterPro" id="IPR051782">
    <property type="entry name" value="ABC_Transporter_VariousFunc"/>
</dbReference>
<dbReference type="InterPro" id="IPR003593">
    <property type="entry name" value="AAA+_ATPase"/>
</dbReference>
<dbReference type="InterPro" id="IPR027417">
    <property type="entry name" value="P-loop_NTPase"/>
</dbReference>
<evidence type="ECO:0000256" key="1">
    <source>
        <dbReference type="ARBA" id="ARBA00022448"/>
    </source>
</evidence>
<protein>
    <submittedName>
        <fullName evidence="5">ABC-2 type transport system ATP-binding protein</fullName>
    </submittedName>
</protein>
<dbReference type="RefSeq" id="WP_092986633.1">
    <property type="nucleotide sequence ID" value="NZ_FNFY01000014.1"/>
</dbReference>
<dbReference type="InterPro" id="IPR003439">
    <property type="entry name" value="ABC_transporter-like_ATP-bd"/>
</dbReference>
<dbReference type="AlphaFoldDB" id="A0A1G9FZ49"/>
<evidence type="ECO:0000259" key="4">
    <source>
        <dbReference type="PROSITE" id="PS50893"/>
    </source>
</evidence>
<organism evidence="5 6">
    <name type="scientific">Lacicoccus qingdaonensis</name>
    <dbReference type="NCBI Taxonomy" id="576118"/>
    <lineage>
        <taxon>Bacteria</taxon>
        <taxon>Bacillati</taxon>
        <taxon>Bacillota</taxon>
        <taxon>Bacilli</taxon>
        <taxon>Bacillales</taxon>
        <taxon>Salinicoccaceae</taxon>
        <taxon>Lacicoccus</taxon>
    </lineage>
</organism>
<keyword evidence="6" id="KW-1185">Reference proteome</keyword>
<evidence type="ECO:0000256" key="2">
    <source>
        <dbReference type="ARBA" id="ARBA00022741"/>
    </source>
</evidence>
<dbReference type="PROSITE" id="PS50893">
    <property type="entry name" value="ABC_TRANSPORTER_2"/>
    <property type="match status" value="1"/>
</dbReference>
<evidence type="ECO:0000313" key="5">
    <source>
        <dbReference type="EMBL" id="SDK93443.1"/>
    </source>
</evidence>
<feature type="domain" description="ABC transporter" evidence="4">
    <location>
        <begin position="2"/>
        <end position="232"/>
    </location>
</feature>
<dbReference type="CDD" id="cd03230">
    <property type="entry name" value="ABC_DR_subfamily_A"/>
    <property type="match status" value="1"/>
</dbReference>
<dbReference type="GO" id="GO:0016887">
    <property type="term" value="F:ATP hydrolysis activity"/>
    <property type="evidence" value="ECO:0007669"/>
    <property type="project" value="InterPro"/>
</dbReference>
<dbReference type="Proteomes" id="UP000199008">
    <property type="component" value="Unassembled WGS sequence"/>
</dbReference>
<dbReference type="EMBL" id="FNFY01000014">
    <property type="protein sequence ID" value="SDK93443.1"/>
    <property type="molecule type" value="Genomic_DNA"/>
</dbReference>
<dbReference type="SMART" id="SM00382">
    <property type="entry name" value="AAA"/>
    <property type="match status" value="1"/>
</dbReference>
<keyword evidence="1" id="KW-0813">Transport</keyword>
<gene>
    <name evidence="5" type="ORF">SAMN05216216_11464</name>
</gene>
<evidence type="ECO:0000313" key="6">
    <source>
        <dbReference type="Proteomes" id="UP000199008"/>
    </source>
</evidence>
<reference evidence="6" key="1">
    <citation type="submission" date="2016-10" db="EMBL/GenBank/DDBJ databases">
        <authorList>
            <person name="Varghese N."/>
            <person name="Submissions S."/>
        </authorList>
    </citation>
    <scope>NUCLEOTIDE SEQUENCE [LARGE SCALE GENOMIC DNA]</scope>
    <source>
        <strain evidence="6">CGMCC 1.8895</strain>
    </source>
</reference>
<keyword evidence="2" id="KW-0547">Nucleotide-binding</keyword>
<dbReference type="Pfam" id="PF00005">
    <property type="entry name" value="ABC_tran"/>
    <property type="match status" value="1"/>
</dbReference>
<accession>A0A1G9FZ49</accession>
<proteinExistence type="predicted"/>
<dbReference type="SUPFAM" id="SSF52540">
    <property type="entry name" value="P-loop containing nucleoside triphosphate hydrolases"/>
    <property type="match status" value="1"/>
</dbReference>
<keyword evidence="3 5" id="KW-0067">ATP-binding</keyword>
<dbReference type="OrthoDB" id="9804819at2"/>
<dbReference type="PANTHER" id="PTHR42939">
    <property type="entry name" value="ABC TRANSPORTER ATP-BINDING PROTEIN ALBC-RELATED"/>
    <property type="match status" value="1"/>
</dbReference>
<name>A0A1G9FZ49_9BACL</name>
<sequence length="256" mass="28145">MIEVRNLSKTYGHKHAVRNLSFKVNEGELFAFLGPNGSGKSTTIKMLTGLTEKSSGDIEILGQQPGINSVSLKRELSFVPDTPDIMGKLTGKEYLDFVASVYQMSQENYEDKSKELLELFDLSGALGTLVEEYSHGMRQKLVITGALMHEPKVIFMDEPNVGLDPKSNRNLKSYLKKYVDDGNTVFLTTHTLGLAEEIADRILIIYEGEEKATGTLSELRTKSGLVSGSLEDVFLALIGEEEVNVSDSESRDSIGG</sequence>
<evidence type="ECO:0000256" key="3">
    <source>
        <dbReference type="ARBA" id="ARBA00022840"/>
    </source>
</evidence>
<dbReference type="Gene3D" id="3.40.50.300">
    <property type="entry name" value="P-loop containing nucleotide triphosphate hydrolases"/>
    <property type="match status" value="1"/>
</dbReference>